<comment type="caution">
    <text evidence="1">The sequence shown here is derived from an EMBL/GenBank/DDBJ whole genome shotgun (WGS) entry which is preliminary data.</text>
</comment>
<dbReference type="EMBL" id="JAWRLE010000049">
    <property type="protein sequence ID" value="MEB2582277.1"/>
    <property type="molecule type" value="Genomic_DNA"/>
</dbReference>
<evidence type="ECO:0000313" key="1">
    <source>
        <dbReference type="EMBL" id="MEB2582277.1"/>
    </source>
</evidence>
<name>A0ABU5WTF1_9BURK</name>
<keyword evidence="2" id="KW-1185">Reference proteome</keyword>
<sequence length="112" mass="11820">MKLALIPLIGGPLFAIVVYWSTVGIHDPVQTRTSTVAQPSPTVAAPSAVSIAASHASHITFASVAFVNNETGLSMPKDANAQFDFHGTTKFEGNRTAIEIRDDPTTTAGRKN</sequence>
<gene>
    <name evidence="1" type="ORF">SB593_25365</name>
</gene>
<organism evidence="1 2">
    <name type="scientific">Burkholderia anthinoferrum</name>
    <dbReference type="NCBI Taxonomy" id="3090833"/>
    <lineage>
        <taxon>Bacteria</taxon>
        <taxon>Pseudomonadati</taxon>
        <taxon>Pseudomonadota</taxon>
        <taxon>Betaproteobacteria</taxon>
        <taxon>Burkholderiales</taxon>
        <taxon>Burkholderiaceae</taxon>
        <taxon>Burkholderia</taxon>
    </lineage>
</organism>
<dbReference type="Proteomes" id="UP001304467">
    <property type="component" value="Unassembled WGS sequence"/>
</dbReference>
<proteinExistence type="predicted"/>
<dbReference type="RefSeq" id="WP_323620730.1">
    <property type="nucleotide sequence ID" value="NZ_JAWRKY010000001.1"/>
</dbReference>
<evidence type="ECO:0000313" key="2">
    <source>
        <dbReference type="Proteomes" id="UP001304467"/>
    </source>
</evidence>
<protein>
    <submittedName>
        <fullName evidence="1">Uncharacterized protein</fullName>
    </submittedName>
</protein>
<reference evidence="1 2" key="1">
    <citation type="journal article" date="2023" name="Front. Microbiol.">
        <title>Genomic analyses of Burkholderia respiratory isolates indicates two evolutionarily distinct B. anthina clades.</title>
        <authorList>
            <person name="Pham A."/>
            <person name="Volmer J.G."/>
            <person name="Chambers D.C."/>
            <person name="Smith D.J."/>
            <person name="Reid D.W."/>
            <person name="Burr L."/>
            <person name="Wells T.J."/>
        </authorList>
    </citation>
    <scope>NUCLEOTIDE SEQUENCE [LARGE SCALE GENOMIC DNA]</scope>
    <source>
        <strain evidence="1 2">BCCIQ07A</strain>
    </source>
</reference>
<accession>A0ABU5WTF1</accession>